<keyword evidence="6" id="KW-0998">Cell outer membrane</keyword>
<gene>
    <name evidence="8" type="ORF">E7102_01435</name>
</gene>
<comment type="caution">
    <text evidence="8">The sequence shown here is derived from an EMBL/GenBank/DDBJ whole genome shotgun (WGS) entry which is preliminary data.</text>
</comment>
<dbReference type="Pfam" id="PF08842">
    <property type="entry name" value="Mfa2"/>
    <property type="match status" value="1"/>
</dbReference>
<dbReference type="PROSITE" id="PS51257">
    <property type="entry name" value="PROKAR_LIPOPROTEIN"/>
    <property type="match status" value="1"/>
</dbReference>
<organism evidence="8 9">
    <name type="scientific">Xylanibacter ruminicola</name>
    <name type="common">Prevotella ruminicola</name>
    <dbReference type="NCBI Taxonomy" id="839"/>
    <lineage>
        <taxon>Bacteria</taxon>
        <taxon>Pseudomonadati</taxon>
        <taxon>Bacteroidota</taxon>
        <taxon>Bacteroidia</taxon>
        <taxon>Bacteroidales</taxon>
        <taxon>Prevotellaceae</taxon>
        <taxon>Xylanibacter</taxon>
    </lineage>
</organism>
<evidence type="ECO:0000256" key="7">
    <source>
        <dbReference type="ARBA" id="ARBA00023288"/>
    </source>
</evidence>
<dbReference type="GO" id="GO:0009279">
    <property type="term" value="C:cell outer membrane"/>
    <property type="evidence" value="ECO:0007669"/>
    <property type="project" value="UniProtKB-SubCell"/>
</dbReference>
<name>A0A928BQR7_XYLRU</name>
<keyword evidence="4" id="KW-0472">Membrane</keyword>
<evidence type="ECO:0000256" key="3">
    <source>
        <dbReference type="ARBA" id="ARBA00022729"/>
    </source>
</evidence>
<evidence type="ECO:0000256" key="2">
    <source>
        <dbReference type="ARBA" id="ARBA00007248"/>
    </source>
</evidence>
<proteinExistence type="inferred from homology"/>
<keyword evidence="3" id="KW-0732">Signal</keyword>
<dbReference type="EMBL" id="SUYD01000001">
    <property type="protein sequence ID" value="MBE6265126.1"/>
    <property type="molecule type" value="Genomic_DNA"/>
</dbReference>
<evidence type="ECO:0000313" key="8">
    <source>
        <dbReference type="EMBL" id="MBE6265126.1"/>
    </source>
</evidence>
<accession>A0A928BQR7</accession>
<evidence type="ECO:0008006" key="10">
    <source>
        <dbReference type="Google" id="ProtNLM"/>
    </source>
</evidence>
<comment type="subcellular location">
    <subcellularLocation>
        <location evidence="1">Cell outer membrane</location>
    </subcellularLocation>
</comment>
<keyword evidence="5" id="KW-0564">Palmitate</keyword>
<dbReference type="AlphaFoldDB" id="A0A928BQR7"/>
<evidence type="ECO:0000256" key="4">
    <source>
        <dbReference type="ARBA" id="ARBA00023136"/>
    </source>
</evidence>
<evidence type="ECO:0000256" key="5">
    <source>
        <dbReference type="ARBA" id="ARBA00023139"/>
    </source>
</evidence>
<dbReference type="Proteomes" id="UP000763088">
    <property type="component" value="Unassembled WGS sequence"/>
</dbReference>
<dbReference type="InterPro" id="IPR014941">
    <property type="entry name" value="FimB/Mfa2/Mfa3"/>
</dbReference>
<comment type="similarity">
    <text evidence="2">Belongs to the bacteroidetes fimbrillin superfamily. FimB/Mfa2 family.</text>
</comment>
<reference evidence="8" key="1">
    <citation type="submission" date="2019-04" db="EMBL/GenBank/DDBJ databases">
        <title>Evolution of Biomass-Degrading Anaerobic Consortia Revealed by Metagenomics.</title>
        <authorList>
            <person name="Peng X."/>
        </authorList>
    </citation>
    <scope>NUCLEOTIDE SEQUENCE</scope>
    <source>
        <strain evidence="8">SIG141</strain>
    </source>
</reference>
<keyword evidence="7" id="KW-0449">Lipoprotein</keyword>
<evidence type="ECO:0000313" key="9">
    <source>
        <dbReference type="Proteomes" id="UP000763088"/>
    </source>
</evidence>
<sequence>MKRYKSFLLYGLLLCGVLSCEKPVIPGAEVEDGNLVISLMSIEQIPFAGATTRAEESEYFNRLNFAVYDSLGTQVRKSNQQSGDKNFGTATFQLEPGKYKVVVLAHSSNGNPSMTDYKKIQFKNDYGFTDTFLCYDSVEIGDTQVNLPANPKRIVSLCRFVISDTIPSDVSRMRFLYTGGSGSLDARTGLGCVKSRQNEFFDVEPGTAPTTFDLYTFLHGDEGTIHLQATAYDEEDNVLTDREFDIPLKRRKMTKVSGQYFNTSSAGLTITISLDPEWEGEEEISY</sequence>
<evidence type="ECO:0000256" key="1">
    <source>
        <dbReference type="ARBA" id="ARBA00004442"/>
    </source>
</evidence>
<evidence type="ECO:0000256" key="6">
    <source>
        <dbReference type="ARBA" id="ARBA00023237"/>
    </source>
</evidence>
<protein>
    <recommendedName>
        <fullName evidence="10">Fimbrillin-A associated anchor protein Mfa1 and Mfa2</fullName>
    </recommendedName>
</protein>